<protein>
    <submittedName>
        <fullName evidence="1">4477_t:CDS:1</fullName>
    </submittedName>
</protein>
<gene>
    <name evidence="1" type="ORF">CPELLU_LOCUS1749</name>
</gene>
<dbReference type="Gene3D" id="1.10.510.10">
    <property type="entry name" value="Transferase(Phosphotransferase) domain 1"/>
    <property type="match status" value="1"/>
</dbReference>
<reference evidence="1" key="1">
    <citation type="submission" date="2021-06" db="EMBL/GenBank/DDBJ databases">
        <authorList>
            <person name="Kallberg Y."/>
            <person name="Tangrot J."/>
            <person name="Rosling A."/>
        </authorList>
    </citation>
    <scope>NUCLEOTIDE SEQUENCE</scope>
    <source>
        <strain evidence="1">FL966</strain>
    </source>
</reference>
<organism evidence="1 2">
    <name type="scientific">Cetraspora pellucida</name>
    <dbReference type="NCBI Taxonomy" id="1433469"/>
    <lineage>
        <taxon>Eukaryota</taxon>
        <taxon>Fungi</taxon>
        <taxon>Fungi incertae sedis</taxon>
        <taxon>Mucoromycota</taxon>
        <taxon>Glomeromycotina</taxon>
        <taxon>Glomeromycetes</taxon>
        <taxon>Diversisporales</taxon>
        <taxon>Gigasporaceae</taxon>
        <taxon>Cetraspora</taxon>
    </lineage>
</organism>
<dbReference type="AlphaFoldDB" id="A0A9N8ZAV5"/>
<evidence type="ECO:0000313" key="1">
    <source>
        <dbReference type="EMBL" id="CAG8486012.1"/>
    </source>
</evidence>
<dbReference type="EMBL" id="CAJVQA010000679">
    <property type="protein sequence ID" value="CAG8486012.1"/>
    <property type="molecule type" value="Genomic_DNA"/>
</dbReference>
<dbReference type="InterPro" id="IPR011009">
    <property type="entry name" value="Kinase-like_dom_sf"/>
</dbReference>
<dbReference type="Proteomes" id="UP000789759">
    <property type="component" value="Unassembled WGS sequence"/>
</dbReference>
<accession>A0A9N8ZAV5</accession>
<dbReference type="SUPFAM" id="SSF56112">
    <property type="entry name" value="Protein kinase-like (PK-like)"/>
    <property type="match status" value="1"/>
</dbReference>
<evidence type="ECO:0000313" key="2">
    <source>
        <dbReference type="Proteomes" id="UP000789759"/>
    </source>
</evidence>
<dbReference type="OrthoDB" id="2470675at2759"/>
<proteinExistence type="predicted"/>
<comment type="caution">
    <text evidence="1">The sequence shown here is derived from an EMBL/GenBank/DDBJ whole genome shotgun (WGS) entry which is preliminary data.</text>
</comment>
<name>A0A9N8ZAV5_9GLOM</name>
<keyword evidence="2" id="KW-1185">Reference proteome</keyword>
<sequence length="74" mass="8902">MNDVSGQALQILFGFRPPVSETDPRFYTELMEKCWCVNSKDRPTAEELCERFKSWMDDETKIKRLNEYLEKYIM</sequence>